<accession>A0A1K1LU30</accession>
<dbReference type="STRING" id="546364.SAMN04489730_0142"/>
<evidence type="ECO:0000256" key="1">
    <source>
        <dbReference type="SAM" id="MobiDB-lite"/>
    </source>
</evidence>
<protein>
    <recommendedName>
        <fullName evidence="4">Plasmid mobilization relaxosome protein MobC</fullName>
    </recommendedName>
</protein>
<gene>
    <name evidence="2" type="ORF">SAMN04489730_0142</name>
</gene>
<reference evidence="3" key="1">
    <citation type="submission" date="2016-11" db="EMBL/GenBank/DDBJ databases">
        <authorList>
            <person name="Varghese N."/>
            <person name="Submissions S."/>
        </authorList>
    </citation>
    <scope>NUCLEOTIDE SEQUENCE [LARGE SCALE GENOMIC DNA]</scope>
    <source>
        <strain evidence="3">DSM 44671</strain>
    </source>
</reference>
<dbReference type="EMBL" id="FPJG01000002">
    <property type="protein sequence ID" value="SFW13158.1"/>
    <property type="molecule type" value="Genomic_DNA"/>
</dbReference>
<evidence type="ECO:0008006" key="4">
    <source>
        <dbReference type="Google" id="ProtNLM"/>
    </source>
</evidence>
<feature type="compositionally biased region" description="Basic and acidic residues" evidence="1">
    <location>
        <begin position="8"/>
        <end position="20"/>
    </location>
</feature>
<proteinExistence type="predicted"/>
<sequence>MTTTRRRERLDGERRTERTGPIDWAPSELAVIEAAADARGQASTTFIAKAALAVASGRYRVTADAEGHGFNAEQVALLRQAVEQQMHLRRLLANATGSLNQLAAGANSGNPPTAAALDAARQYLLNQIAENDRVTALLLDLVDPE</sequence>
<organism evidence="2 3">
    <name type="scientific">Amycolatopsis australiensis</name>
    <dbReference type="NCBI Taxonomy" id="546364"/>
    <lineage>
        <taxon>Bacteria</taxon>
        <taxon>Bacillati</taxon>
        <taxon>Actinomycetota</taxon>
        <taxon>Actinomycetes</taxon>
        <taxon>Pseudonocardiales</taxon>
        <taxon>Pseudonocardiaceae</taxon>
        <taxon>Amycolatopsis</taxon>
    </lineage>
</organism>
<feature type="region of interest" description="Disordered" evidence="1">
    <location>
        <begin position="1"/>
        <end position="20"/>
    </location>
</feature>
<dbReference type="AlphaFoldDB" id="A0A1K1LU30"/>
<name>A0A1K1LU30_9PSEU</name>
<evidence type="ECO:0000313" key="3">
    <source>
        <dbReference type="Proteomes" id="UP000182740"/>
    </source>
</evidence>
<dbReference type="Proteomes" id="UP000182740">
    <property type="component" value="Unassembled WGS sequence"/>
</dbReference>
<keyword evidence="3" id="KW-1185">Reference proteome</keyword>
<evidence type="ECO:0000313" key="2">
    <source>
        <dbReference type="EMBL" id="SFW13158.1"/>
    </source>
</evidence>